<protein>
    <submittedName>
        <fullName evidence="1">Uncharacterized protein</fullName>
    </submittedName>
</protein>
<evidence type="ECO:0000313" key="1">
    <source>
        <dbReference type="EMBL" id="XCM36514.1"/>
    </source>
</evidence>
<accession>A0AAU8JBE1</accession>
<gene>
    <name evidence="1" type="ORF">ABWT76_005277</name>
</gene>
<dbReference type="EMBL" id="CP159837">
    <property type="protein sequence ID" value="XCM36514.1"/>
    <property type="molecule type" value="Genomic_DNA"/>
</dbReference>
<proteinExistence type="predicted"/>
<organism evidence="1">
    <name type="scientific">Planktothricoides raciborskii GIHE-MW2</name>
    <dbReference type="NCBI Taxonomy" id="2792601"/>
    <lineage>
        <taxon>Bacteria</taxon>
        <taxon>Bacillati</taxon>
        <taxon>Cyanobacteriota</taxon>
        <taxon>Cyanophyceae</taxon>
        <taxon>Oscillatoriophycideae</taxon>
        <taxon>Oscillatoriales</taxon>
        <taxon>Oscillatoriaceae</taxon>
        <taxon>Planktothricoides</taxon>
    </lineage>
</organism>
<name>A0AAU8JBE1_9CYAN</name>
<reference evidence="1" key="1">
    <citation type="submission" date="2024-07" db="EMBL/GenBank/DDBJ databases">
        <authorList>
            <person name="Kim Y.J."/>
            <person name="Jeong J.Y."/>
        </authorList>
    </citation>
    <scope>NUCLEOTIDE SEQUENCE</scope>
    <source>
        <strain evidence="1">GIHE-MW2</strain>
    </source>
</reference>
<dbReference type="RefSeq" id="WP_054470335.1">
    <property type="nucleotide sequence ID" value="NZ_CP159837.1"/>
</dbReference>
<dbReference type="AlphaFoldDB" id="A0AAU8JBE1"/>
<sequence length="68" mass="7781">MEMKAGKAIEKEVIQQLNGAEYLIAYCQKIGQLFWNIPNFITGYEYRFISLKQNIGLLASNILILSKV</sequence>